<sequence>MEIKREKVRAGLVGLNFGKLIIEEQIFNKPGSEFIELTSICDQDIELCEHLAKQYGVTAYYDLDELLEDDSIQAVILITGPSGRADLIRKIIRSGKDVMTTKPFEIDPVAAASVLEEARSLNRIIYLNSPSATNSRDFQIINRWREDYDLGMPVAGHHECWYKSIEDADGSWYDDPVRCPAAPILRLGIYGLNDMLKVFGEPESIQVMQTRLFTGRPTPDMARLSIKFKSGAIADTLDGWTISPERQSTSLTLYFENGTIYRNPTMMPCDPVRASIHDHTYLCLCTADNDDGMPVETIRLPNVELSQAYQWNVFHQAVTTRIRPIDETPDSVIVNSLRVIASLKEASETGGTVYLDPPLFRAS</sequence>
<dbReference type="Pfam" id="PF01408">
    <property type="entry name" value="GFO_IDH_MocA"/>
    <property type="match status" value="1"/>
</dbReference>
<dbReference type="InterPro" id="IPR000683">
    <property type="entry name" value="Gfo/Idh/MocA-like_OxRdtase_N"/>
</dbReference>
<dbReference type="GO" id="GO:0000166">
    <property type="term" value="F:nucleotide binding"/>
    <property type="evidence" value="ECO:0007669"/>
    <property type="project" value="InterPro"/>
</dbReference>
<accession>A0AAQ3LG42</accession>
<reference evidence="2 3" key="1">
    <citation type="submission" date="2023-10" db="EMBL/GenBank/DDBJ databases">
        <title>Rubellicoccus peritrichatus gen. nov., sp. nov., isolated from an algae of coral reef tank.</title>
        <authorList>
            <person name="Luo J."/>
        </authorList>
    </citation>
    <scope>NUCLEOTIDE SEQUENCE [LARGE SCALE GENOMIC DNA]</scope>
    <source>
        <strain evidence="2 3">CR14</strain>
    </source>
</reference>
<dbReference type="RefSeq" id="WP_317835740.1">
    <property type="nucleotide sequence ID" value="NZ_CP136920.1"/>
</dbReference>
<dbReference type="SUPFAM" id="SSF55347">
    <property type="entry name" value="Glyceraldehyde-3-phosphate dehydrogenase-like, C-terminal domain"/>
    <property type="match status" value="1"/>
</dbReference>
<protein>
    <submittedName>
        <fullName evidence="2">Gfo/Idh/MocA family oxidoreductase</fullName>
    </submittedName>
</protein>
<feature type="domain" description="Gfo/Idh/MocA-like oxidoreductase N-terminal" evidence="1">
    <location>
        <begin position="9"/>
        <end position="127"/>
    </location>
</feature>
<evidence type="ECO:0000313" key="2">
    <source>
        <dbReference type="EMBL" id="WOO43198.1"/>
    </source>
</evidence>
<dbReference type="Gene3D" id="3.40.50.720">
    <property type="entry name" value="NAD(P)-binding Rossmann-like Domain"/>
    <property type="match status" value="1"/>
</dbReference>
<dbReference type="PANTHER" id="PTHR43708">
    <property type="entry name" value="CONSERVED EXPRESSED OXIDOREDUCTASE (EUROFUNG)"/>
    <property type="match status" value="1"/>
</dbReference>
<dbReference type="InterPro" id="IPR051317">
    <property type="entry name" value="Gfo/Idh/MocA_oxidoreduct"/>
</dbReference>
<dbReference type="AlphaFoldDB" id="A0AAQ3LG42"/>
<proteinExistence type="predicted"/>
<gene>
    <name evidence="2" type="ORF">RZN69_08835</name>
</gene>
<dbReference type="KEGG" id="puo:RZN69_08835"/>
<evidence type="ECO:0000259" key="1">
    <source>
        <dbReference type="Pfam" id="PF01408"/>
    </source>
</evidence>
<organism evidence="2 3">
    <name type="scientific">Rubellicoccus peritrichatus</name>
    <dbReference type="NCBI Taxonomy" id="3080537"/>
    <lineage>
        <taxon>Bacteria</taxon>
        <taxon>Pseudomonadati</taxon>
        <taxon>Verrucomicrobiota</taxon>
        <taxon>Opitutia</taxon>
        <taxon>Puniceicoccales</taxon>
        <taxon>Cerasicoccaceae</taxon>
        <taxon>Rubellicoccus</taxon>
    </lineage>
</organism>
<dbReference type="InterPro" id="IPR036291">
    <property type="entry name" value="NAD(P)-bd_dom_sf"/>
</dbReference>
<dbReference type="Proteomes" id="UP001304300">
    <property type="component" value="Chromosome"/>
</dbReference>
<keyword evidence="3" id="KW-1185">Reference proteome</keyword>
<dbReference type="SUPFAM" id="SSF51735">
    <property type="entry name" value="NAD(P)-binding Rossmann-fold domains"/>
    <property type="match status" value="1"/>
</dbReference>
<dbReference type="EMBL" id="CP136920">
    <property type="protein sequence ID" value="WOO43198.1"/>
    <property type="molecule type" value="Genomic_DNA"/>
</dbReference>
<dbReference type="Gene3D" id="3.30.360.10">
    <property type="entry name" value="Dihydrodipicolinate Reductase, domain 2"/>
    <property type="match status" value="1"/>
</dbReference>
<evidence type="ECO:0000313" key="3">
    <source>
        <dbReference type="Proteomes" id="UP001304300"/>
    </source>
</evidence>
<dbReference type="PANTHER" id="PTHR43708:SF8">
    <property type="entry name" value="OXIDOREDUCTASE"/>
    <property type="match status" value="1"/>
</dbReference>
<name>A0AAQ3LG42_9BACT</name>